<dbReference type="HAMAP" id="MF_02087">
    <property type="entry name" value="PLP_homeostasis"/>
    <property type="match status" value="1"/>
</dbReference>
<dbReference type="PIRSF" id="PIRSF004848">
    <property type="entry name" value="YBL036c_PLPDEIII"/>
    <property type="match status" value="1"/>
</dbReference>
<dbReference type="SUPFAM" id="SSF51419">
    <property type="entry name" value="PLP-binding barrel"/>
    <property type="match status" value="1"/>
</dbReference>
<dbReference type="Proteomes" id="UP001057134">
    <property type="component" value="Chromosome"/>
</dbReference>
<dbReference type="NCBIfam" id="TIGR00044">
    <property type="entry name" value="YggS family pyridoxal phosphate-dependent enzyme"/>
    <property type="match status" value="1"/>
</dbReference>
<dbReference type="CDD" id="cd00635">
    <property type="entry name" value="PLPDE_III_YBL036c_like"/>
    <property type="match status" value="1"/>
</dbReference>
<protein>
    <recommendedName>
        <fullName evidence="2">Pyridoxal phosphate homeostasis protein</fullName>
        <shortName evidence="2">PLP homeostasis protein</shortName>
    </recommendedName>
</protein>
<dbReference type="InterPro" id="IPR029066">
    <property type="entry name" value="PLP-binding_barrel"/>
</dbReference>
<dbReference type="InterPro" id="IPR001608">
    <property type="entry name" value="Ala_racemase_N"/>
</dbReference>
<evidence type="ECO:0000256" key="2">
    <source>
        <dbReference type="HAMAP-Rule" id="MF_02087"/>
    </source>
</evidence>
<organism evidence="5 6">
    <name type="scientific">Paenibacillus konkukensis</name>
    <dbReference type="NCBI Taxonomy" id="2020716"/>
    <lineage>
        <taxon>Bacteria</taxon>
        <taxon>Bacillati</taxon>
        <taxon>Bacillota</taxon>
        <taxon>Bacilli</taxon>
        <taxon>Bacillales</taxon>
        <taxon>Paenibacillaceae</taxon>
        <taxon>Paenibacillus</taxon>
    </lineage>
</organism>
<gene>
    <name evidence="5" type="ORF">SK3146_06364</name>
</gene>
<comment type="function">
    <text evidence="2">Pyridoxal 5'-phosphate (PLP)-binding protein, which is involved in PLP homeostasis.</text>
</comment>
<keyword evidence="1 2" id="KW-0663">Pyridoxal phosphate</keyword>
<dbReference type="EMBL" id="CP027059">
    <property type="protein sequence ID" value="UQZ87071.1"/>
    <property type="molecule type" value="Genomic_DNA"/>
</dbReference>
<dbReference type="Gene3D" id="3.20.20.10">
    <property type="entry name" value="Alanine racemase"/>
    <property type="match status" value="1"/>
</dbReference>
<evidence type="ECO:0000259" key="4">
    <source>
        <dbReference type="Pfam" id="PF01168"/>
    </source>
</evidence>
<feature type="domain" description="Alanine racemase N-terminal" evidence="4">
    <location>
        <begin position="52"/>
        <end position="251"/>
    </location>
</feature>
<evidence type="ECO:0000256" key="1">
    <source>
        <dbReference type="ARBA" id="ARBA00022898"/>
    </source>
</evidence>
<feature type="modified residue" description="N6-(pyridoxal phosphate)lysine" evidence="2">
    <location>
        <position position="61"/>
    </location>
</feature>
<evidence type="ECO:0000313" key="6">
    <source>
        <dbReference type="Proteomes" id="UP001057134"/>
    </source>
</evidence>
<sequence length="253" mass="28477">MDRLQRIASGIDDGINRFFNEEVTYVLQLSQSISYVEDRVAQACARAGRERKDVQIIAVTKYVSMETTGEVFRHGLEHVGENRWQDAEAKWKAFGDRGTWHFIGHLQTNKVKDVIGKFAYIHSLDRLSLAKEVEKKAAALGITAQCFIQLNVSGEDTKFGLAPAELPAFVEAIRPLKHIRVVGLMTMAPYEAEPEATRPVFRGLRELRDQMNRELALGYEVPHLSMGMSNDFEVAIEEGATWIRLGSILVGKE</sequence>
<proteinExistence type="inferred from homology"/>
<comment type="similarity">
    <text evidence="2 3">Belongs to the pyridoxal phosphate-binding protein YggS/PROSC family.</text>
</comment>
<accession>A0ABY4RZP7</accession>
<evidence type="ECO:0000256" key="3">
    <source>
        <dbReference type="RuleBase" id="RU004514"/>
    </source>
</evidence>
<dbReference type="Pfam" id="PF01168">
    <property type="entry name" value="Ala_racemase_N"/>
    <property type="match status" value="1"/>
</dbReference>
<dbReference type="PANTHER" id="PTHR10146">
    <property type="entry name" value="PROLINE SYNTHETASE CO-TRANSCRIBED BACTERIAL HOMOLOG PROTEIN"/>
    <property type="match status" value="1"/>
</dbReference>
<dbReference type="PROSITE" id="PS01211">
    <property type="entry name" value="UPF0001"/>
    <property type="match status" value="1"/>
</dbReference>
<reference evidence="5" key="2">
    <citation type="journal article" date="2021" name="J Anim Sci Technol">
        <title>Complete genome sequence of Paenibacillus konkukensis sp. nov. SK3146 as a potential probiotic strain.</title>
        <authorList>
            <person name="Jung H.I."/>
            <person name="Park S."/>
            <person name="Niu K.M."/>
            <person name="Lee S.W."/>
            <person name="Kothari D."/>
            <person name="Yi K.J."/>
            <person name="Kim S.K."/>
        </authorList>
    </citation>
    <scope>NUCLEOTIDE SEQUENCE</scope>
    <source>
        <strain evidence="5">SK3146</strain>
    </source>
</reference>
<reference evidence="5" key="1">
    <citation type="submission" date="2018-02" db="EMBL/GenBank/DDBJ databases">
        <authorList>
            <person name="Kim S.-K."/>
            <person name="Jung H.-I."/>
            <person name="Lee S.-W."/>
        </authorList>
    </citation>
    <scope>NUCLEOTIDE SEQUENCE</scope>
    <source>
        <strain evidence="5">SK3146</strain>
    </source>
</reference>
<name>A0ABY4RZP7_9BACL</name>
<dbReference type="InterPro" id="IPR011078">
    <property type="entry name" value="PyrdxlP_homeostasis"/>
</dbReference>
<evidence type="ECO:0000313" key="5">
    <source>
        <dbReference type="EMBL" id="UQZ87071.1"/>
    </source>
</evidence>
<dbReference type="PANTHER" id="PTHR10146:SF14">
    <property type="entry name" value="PYRIDOXAL PHOSPHATE HOMEOSTASIS PROTEIN"/>
    <property type="match status" value="1"/>
</dbReference>
<keyword evidence="6" id="KW-1185">Reference proteome</keyword>